<proteinExistence type="predicted"/>
<dbReference type="AlphaFoldDB" id="D5RSN0"/>
<dbReference type="InterPro" id="IPR011051">
    <property type="entry name" value="RmlC_Cupin_sf"/>
</dbReference>
<feature type="chain" id="PRO_5003075685" evidence="1">
    <location>
        <begin position="21"/>
        <end position="144"/>
    </location>
</feature>
<dbReference type="SUPFAM" id="SSF51182">
    <property type="entry name" value="RmlC-like cupins"/>
    <property type="match status" value="1"/>
</dbReference>
<dbReference type="CDD" id="cd02236">
    <property type="entry name" value="cupin_CV2614-like"/>
    <property type="match status" value="1"/>
</dbReference>
<dbReference type="Proteomes" id="UP000005324">
    <property type="component" value="Unassembled WGS sequence"/>
</dbReference>
<dbReference type="InterPro" id="IPR014710">
    <property type="entry name" value="RmlC-like_jellyroll"/>
</dbReference>
<comment type="caution">
    <text evidence="3">The sequence shown here is derived from an EMBL/GenBank/DDBJ whole genome shotgun (WGS) entry which is preliminary data.</text>
</comment>
<gene>
    <name evidence="3" type="ORF">HMPREF0731_4092</name>
</gene>
<evidence type="ECO:0000256" key="1">
    <source>
        <dbReference type="SAM" id="SignalP"/>
    </source>
</evidence>
<sequence length="144" mass="15559">MRLAPRGLALLAALLATACAAPPAPPAAPPAAKVVEIYRGSATALGQPMRFPQRDGTLVIATYEIPPGARLPVHRHPQQRIAYVMAGRLLVATPEGRSWEYKAGDVVVEMLDHWHWGETLGEETVRLLVIDQTEGGGSNTELRH</sequence>
<dbReference type="InterPro" id="IPR013096">
    <property type="entry name" value="Cupin_2"/>
</dbReference>
<protein>
    <submittedName>
        <fullName evidence="3">Cupin domain protein</fullName>
    </submittedName>
</protein>
<organism evidence="3 4">
    <name type="scientific">Pseudoroseomonas cervicalis ATCC 49957</name>
    <dbReference type="NCBI Taxonomy" id="525371"/>
    <lineage>
        <taxon>Bacteria</taxon>
        <taxon>Pseudomonadati</taxon>
        <taxon>Pseudomonadota</taxon>
        <taxon>Alphaproteobacteria</taxon>
        <taxon>Acetobacterales</taxon>
        <taxon>Roseomonadaceae</taxon>
        <taxon>Roseomonas</taxon>
    </lineage>
</organism>
<dbReference type="PROSITE" id="PS51257">
    <property type="entry name" value="PROKAR_LIPOPROTEIN"/>
    <property type="match status" value="1"/>
</dbReference>
<feature type="signal peptide" evidence="1">
    <location>
        <begin position="1"/>
        <end position="20"/>
    </location>
</feature>
<name>D5RSN0_9PROT</name>
<dbReference type="EMBL" id="ADVL01000749">
    <property type="protein sequence ID" value="EFH09692.1"/>
    <property type="molecule type" value="Genomic_DNA"/>
</dbReference>
<dbReference type="Gene3D" id="2.60.120.10">
    <property type="entry name" value="Jelly Rolls"/>
    <property type="match status" value="1"/>
</dbReference>
<feature type="domain" description="Cupin type-2" evidence="2">
    <location>
        <begin position="63"/>
        <end position="130"/>
    </location>
</feature>
<accession>D5RSN0</accession>
<dbReference type="Pfam" id="PF07883">
    <property type="entry name" value="Cupin_2"/>
    <property type="match status" value="1"/>
</dbReference>
<evidence type="ECO:0000259" key="2">
    <source>
        <dbReference type="Pfam" id="PF07883"/>
    </source>
</evidence>
<keyword evidence="1" id="KW-0732">Signal</keyword>
<evidence type="ECO:0000313" key="4">
    <source>
        <dbReference type="Proteomes" id="UP000005324"/>
    </source>
</evidence>
<evidence type="ECO:0000313" key="3">
    <source>
        <dbReference type="EMBL" id="EFH09692.1"/>
    </source>
</evidence>
<dbReference type="HOGENOM" id="CLU_136176_2_0_5"/>
<dbReference type="RefSeq" id="WP_007003122.1">
    <property type="nucleotide sequence ID" value="NZ_GG770777.1"/>
</dbReference>
<reference evidence="3 4" key="1">
    <citation type="submission" date="2010-04" db="EMBL/GenBank/DDBJ databases">
        <authorList>
            <person name="Qin X."/>
            <person name="Bachman B."/>
            <person name="Battles P."/>
            <person name="Bell A."/>
            <person name="Bess C."/>
            <person name="Bickham C."/>
            <person name="Chaboub L."/>
            <person name="Chen D."/>
            <person name="Coyle M."/>
            <person name="Deiros D.R."/>
            <person name="Dinh H."/>
            <person name="Forbes L."/>
            <person name="Fowler G."/>
            <person name="Francisco L."/>
            <person name="Fu Q."/>
            <person name="Gubbala S."/>
            <person name="Hale W."/>
            <person name="Han Y."/>
            <person name="Hemphill L."/>
            <person name="Highlander S.K."/>
            <person name="Hirani K."/>
            <person name="Hogues M."/>
            <person name="Jackson L."/>
            <person name="Jakkamsetti A."/>
            <person name="Javaid M."/>
            <person name="Jiang H."/>
            <person name="Korchina V."/>
            <person name="Kovar C."/>
            <person name="Lara F."/>
            <person name="Lee S."/>
            <person name="Mata R."/>
            <person name="Mathew T."/>
            <person name="Moen C."/>
            <person name="Morales K."/>
            <person name="Munidasa M."/>
            <person name="Nazareth L."/>
            <person name="Ngo R."/>
            <person name="Nguyen L."/>
            <person name="Okwuonu G."/>
            <person name="Ongeri F."/>
            <person name="Patil S."/>
            <person name="Petrosino J."/>
            <person name="Pham C."/>
            <person name="Pham P."/>
            <person name="Pu L.-L."/>
            <person name="Puazo M."/>
            <person name="Raj R."/>
            <person name="Reid J."/>
            <person name="Rouhana J."/>
            <person name="Saada N."/>
            <person name="Shang Y."/>
            <person name="Simmons D."/>
            <person name="Thornton R."/>
            <person name="Warren J."/>
            <person name="Weissenberger G."/>
            <person name="Zhang J."/>
            <person name="Zhang L."/>
            <person name="Zhou C."/>
            <person name="Zhu D."/>
            <person name="Muzny D."/>
            <person name="Worley K."/>
            <person name="Gibbs R."/>
        </authorList>
    </citation>
    <scope>NUCLEOTIDE SEQUENCE [LARGE SCALE GENOMIC DNA]</scope>
    <source>
        <strain evidence="3 4">ATCC 49957</strain>
    </source>
</reference>
<keyword evidence="4" id="KW-1185">Reference proteome</keyword>